<dbReference type="AlphaFoldDB" id="A0A5Q0BMW6"/>
<feature type="transmembrane region" description="Helical" evidence="5">
    <location>
        <begin position="7"/>
        <end position="27"/>
    </location>
</feature>
<keyword evidence="3 5" id="KW-1133">Transmembrane helix</keyword>
<feature type="transmembrane region" description="Helical" evidence="5">
    <location>
        <begin position="103"/>
        <end position="132"/>
    </location>
</feature>
<evidence type="ECO:0000313" key="6">
    <source>
        <dbReference type="EMBL" id="QFY44939.1"/>
    </source>
</evidence>
<evidence type="ECO:0000313" key="7">
    <source>
        <dbReference type="Proteomes" id="UP000325755"/>
    </source>
</evidence>
<sequence length="133" mass="14738">MTHLSSELLYTALTALFTGLIWVPIIINRLSENGAWSALKNPKPDTRARAEWAYRADHAHRNAIENLAVFAPLAIIVHILGLSTPLTAAAALLFFVNRVAHAVIYIMGIPLARTIAFAIGFFCQMILAWRILM</sequence>
<evidence type="ECO:0000256" key="2">
    <source>
        <dbReference type="ARBA" id="ARBA00022692"/>
    </source>
</evidence>
<dbReference type="EMBL" id="CP044205">
    <property type="protein sequence ID" value="QFY44939.1"/>
    <property type="molecule type" value="Genomic_DNA"/>
</dbReference>
<proteinExistence type="predicted"/>
<dbReference type="PANTHER" id="PTHR35371:SF1">
    <property type="entry name" value="BLR7753 PROTEIN"/>
    <property type="match status" value="1"/>
</dbReference>
<dbReference type="KEGG" id="mmob:F6R98_04655"/>
<keyword evidence="2 5" id="KW-0812">Transmembrane</keyword>
<dbReference type="InParanoid" id="A0A5Q0BMW6"/>
<comment type="subcellular location">
    <subcellularLocation>
        <location evidence="1">Membrane</location>
    </subcellularLocation>
</comment>
<evidence type="ECO:0000256" key="4">
    <source>
        <dbReference type="ARBA" id="ARBA00023136"/>
    </source>
</evidence>
<dbReference type="Proteomes" id="UP000325755">
    <property type="component" value="Chromosome"/>
</dbReference>
<keyword evidence="4 5" id="KW-0472">Membrane</keyword>
<dbReference type="InterPro" id="IPR001129">
    <property type="entry name" value="Membr-assoc_MAPEG"/>
</dbReference>
<name>A0A5Q0BMW6_9GAMM</name>
<accession>A0A5Q0BMW6</accession>
<evidence type="ECO:0000256" key="3">
    <source>
        <dbReference type="ARBA" id="ARBA00022989"/>
    </source>
</evidence>
<dbReference type="InterPro" id="IPR023352">
    <property type="entry name" value="MAPEG-like_dom_sf"/>
</dbReference>
<reference evidence="6 7" key="1">
    <citation type="submission" date="2019-09" db="EMBL/GenBank/DDBJ databases">
        <title>Ecophysiology of the spiral-shaped methanotroph Methylospira mobilis as revealed by the complete genome sequence.</title>
        <authorList>
            <person name="Oshkin I.Y."/>
            <person name="Dedysh S.N."/>
            <person name="Miroshnikov K."/>
            <person name="Danilova O.V."/>
            <person name="Hakobyan A."/>
            <person name="Liesack W."/>
        </authorList>
    </citation>
    <scope>NUCLEOTIDE SEQUENCE [LARGE SCALE GENOMIC DNA]</scope>
    <source>
        <strain evidence="6 7">Shm1</strain>
    </source>
</reference>
<protein>
    <submittedName>
        <fullName evidence="6">MAPEG family protein</fullName>
    </submittedName>
</protein>
<dbReference type="SUPFAM" id="SSF161084">
    <property type="entry name" value="MAPEG domain-like"/>
    <property type="match status" value="1"/>
</dbReference>
<dbReference type="OrthoDB" id="343936at2"/>
<keyword evidence="7" id="KW-1185">Reference proteome</keyword>
<dbReference type="PANTHER" id="PTHR35371">
    <property type="entry name" value="INNER MEMBRANE PROTEIN"/>
    <property type="match status" value="1"/>
</dbReference>
<dbReference type="Pfam" id="PF01124">
    <property type="entry name" value="MAPEG"/>
    <property type="match status" value="1"/>
</dbReference>
<evidence type="ECO:0000256" key="5">
    <source>
        <dbReference type="SAM" id="Phobius"/>
    </source>
</evidence>
<evidence type="ECO:0000256" key="1">
    <source>
        <dbReference type="ARBA" id="ARBA00004370"/>
    </source>
</evidence>
<dbReference type="Gene3D" id="1.20.120.550">
    <property type="entry name" value="Membrane associated eicosanoid/glutathione metabolism-like domain"/>
    <property type="match status" value="1"/>
</dbReference>
<dbReference type="GO" id="GO:0016020">
    <property type="term" value="C:membrane"/>
    <property type="evidence" value="ECO:0007669"/>
    <property type="project" value="UniProtKB-SubCell"/>
</dbReference>
<feature type="transmembrane region" description="Helical" evidence="5">
    <location>
        <begin position="69"/>
        <end position="96"/>
    </location>
</feature>
<gene>
    <name evidence="6" type="ORF">F6R98_04655</name>
</gene>
<organism evidence="6 7">
    <name type="scientific">Candidatus Methylospira mobilis</name>
    <dbReference type="NCBI Taxonomy" id="1808979"/>
    <lineage>
        <taxon>Bacteria</taxon>
        <taxon>Pseudomonadati</taxon>
        <taxon>Pseudomonadota</taxon>
        <taxon>Gammaproteobacteria</taxon>
        <taxon>Methylococcales</taxon>
        <taxon>Methylococcaceae</taxon>
        <taxon>Candidatus Methylospira</taxon>
    </lineage>
</organism>